<dbReference type="SUPFAM" id="SSF48371">
    <property type="entry name" value="ARM repeat"/>
    <property type="match status" value="1"/>
</dbReference>
<dbReference type="GO" id="GO:0009055">
    <property type="term" value="F:electron transfer activity"/>
    <property type="evidence" value="ECO:0007669"/>
    <property type="project" value="InterPro"/>
</dbReference>
<dbReference type="PROSITE" id="PS00196">
    <property type="entry name" value="COPPER_BLUE"/>
    <property type="match status" value="1"/>
</dbReference>
<comment type="caution">
    <text evidence="8">The sequence shown here is derived from an EMBL/GenBank/DDBJ whole genome shotgun (WGS) entry which is preliminary data.</text>
</comment>
<dbReference type="InterPro" id="IPR016024">
    <property type="entry name" value="ARM-type_fold"/>
</dbReference>
<dbReference type="OrthoDB" id="9808161at2"/>
<dbReference type="InterPro" id="IPR029010">
    <property type="entry name" value="ThuA-like"/>
</dbReference>
<keyword evidence="4" id="KW-0186">Copper</keyword>
<dbReference type="EMBL" id="PDUD01000049">
    <property type="protein sequence ID" value="PHN01750.1"/>
    <property type="molecule type" value="Genomic_DNA"/>
</dbReference>
<proteinExistence type="predicted"/>
<dbReference type="Proteomes" id="UP000223913">
    <property type="component" value="Unassembled WGS sequence"/>
</dbReference>
<evidence type="ECO:0000256" key="3">
    <source>
        <dbReference type="ARBA" id="ARBA00022982"/>
    </source>
</evidence>
<dbReference type="InterPro" id="IPR055557">
    <property type="entry name" value="DUF7133"/>
</dbReference>
<dbReference type="InterPro" id="IPR029062">
    <property type="entry name" value="Class_I_gatase-like"/>
</dbReference>
<evidence type="ECO:0000259" key="7">
    <source>
        <dbReference type="Pfam" id="PF23500"/>
    </source>
</evidence>
<evidence type="ECO:0000256" key="1">
    <source>
        <dbReference type="ARBA" id="ARBA00022448"/>
    </source>
</evidence>
<keyword evidence="9" id="KW-1185">Reference proteome</keyword>
<dbReference type="Pfam" id="PF00127">
    <property type="entry name" value="Copper-bind"/>
    <property type="match status" value="1"/>
</dbReference>
<feature type="domain" description="Blue (type 1) copper" evidence="5">
    <location>
        <begin position="1037"/>
        <end position="1156"/>
    </location>
</feature>
<dbReference type="InterPro" id="IPR008979">
    <property type="entry name" value="Galactose-bd-like_sf"/>
</dbReference>
<keyword evidence="3" id="KW-0249">Electron transport</keyword>
<gene>
    <name evidence="8" type="ORF">CRP01_35270</name>
</gene>
<dbReference type="PANTHER" id="PTHR33546:SF1">
    <property type="entry name" value="LARGE, MULTIFUNCTIONAL SECRETED PROTEIN"/>
    <property type="match status" value="1"/>
</dbReference>
<dbReference type="GO" id="GO:0005507">
    <property type="term" value="F:copper ion binding"/>
    <property type="evidence" value="ECO:0007669"/>
    <property type="project" value="InterPro"/>
</dbReference>
<dbReference type="Gene3D" id="2.120.10.30">
    <property type="entry name" value="TolB, C-terminal domain"/>
    <property type="match status" value="1"/>
</dbReference>
<dbReference type="RefSeq" id="WP_099154796.1">
    <property type="nucleotide sequence ID" value="NZ_PDUD01000049.1"/>
</dbReference>
<dbReference type="InterPro" id="IPR013428">
    <property type="entry name" value="Membrane-bound_put_N"/>
</dbReference>
<keyword evidence="2" id="KW-0479">Metal-binding</keyword>
<dbReference type="SUPFAM" id="SSF49785">
    <property type="entry name" value="Galactose-binding domain-like"/>
    <property type="match status" value="1"/>
</dbReference>
<dbReference type="InterPro" id="IPR028871">
    <property type="entry name" value="BlueCu_1_BS"/>
</dbReference>
<keyword evidence="1" id="KW-0813">Transport</keyword>
<evidence type="ECO:0000259" key="5">
    <source>
        <dbReference type="Pfam" id="PF00127"/>
    </source>
</evidence>
<dbReference type="InterPro" id="IPR011041">
    <property type="entry name" value="Quinoprot_gluc/sorb_DH_b-prop"/>
</dbReference>
<dbReference type="Pfam" id="PF06283">
    <property type="entry name" value="ThuA"/>
    <property type="match status" value="1"/>
</dbReference>
<dbReference type="Gene3D" id="2.60.120.260">
    <property type="entry name" value="Galactose-binding domain-like"/>
    <property type="match status" value="1"/>
</dbReference>
<dbReference type="Gene3D" id="1.25.10.10">
    <property type="entry name" value="Leucine-rich Repeat Variant"/>
    <property type="match status" value="1"/>
</dbReference>
<evidence type="ECO:0000256" key="4">
    <source>
        <dbReference type="ARBA" id="ARBA00023008"/>
    </source>
</evidence>
<dbReference type="AlphaFoldDB" id="A0A2D0MZZ5"/>
<reference evidence="8 9" key="1">
    <citation type="submission" date="2017-10" db="EMBL/GenBank/DDBJ databases">
        <title>The draft genome sequence of Lewinella nigricans NBRC 102662.</title>
        <authorList>
            <person name="Wang K."/>
        </authorList>
    </citation>
    <scope>NUCLEOTIDE SEQUENCE [LARGE SCALE GENOMIC DNA]</scope>
    <source>
        <strain evidence="8 9">NBRC 102662</strain>
    </source>
</reference>
<evidence type="ECO:0000313" key="8">
    <source>
        <dbReference type="EMBL" id="PHN01750.1"/>
    </source>
</evidence>
<dbReference type="Gene3D" id="3.40.50.880">
    <property type="match status" value="1"/>
</dbReference>
<dbReference type="InterPro" id="IPR000923">
    <property type="entry name" value="BlueCu_1"/>
</dbReference>
<dbReference type="CDD" id="cd04233">
    <property type="entry name" value="Auracyanin"/>
    <property type="match status" value="1"/>
</dbReference>
<dbReference type="SUPFAM" id="SSF52317">
    <property type="entry name" value="Class I glutamine amidotransferase-like"/>
    <property type="match status" value="1"/>
</dbReference>
<sequence>MQQTSLPIILFILILLVGCQSKTTVSDDTAPRKIEILFLGHDQQHHNSAAYAPILASALAKDAININYTDDTDVLADEEELAKYDGIILYANHDEISPEQEEGLFNFIESGKGFIPLHCASYCFRNSEEFVELVGAQFKEHGTGVFTTTIVNAEHPITMELDTFSTWDETYVHDKHNDDRELLMVREENGESEPWTWTRTHGDGRVFYTAYGHDERTWNNPGFQKLVKEGILWAVGDRVKGLWETYHQDMPTLEYQAGAGPIPNYEKRDPAPQLQAPLSPEASAKLTQVPPGFSLELFAAEPDVINPISMTWDEKGRLWVIETVDYPNTVREDRTVGDDRIKICEDTDGDGKADKFTIFADQLNIATSLVFVNGGVLVAQAPYFIFLKDDNGDDKADTREIVMEGWGTFDTHAGPSNLLYGFDNKIWGVVGYSGYEGTVGDKTFQFRQSIYRISRDFDDMEKLTNTSNNTWGLGFTEDNDVFASTANNTHSVYLNVADSYLDEVKGIPAGGSMKIDGHYAMHPITMNYRQVDVFGGFTAAAGHHFYTARNYPEKFWNKIAFVCEPTGGLVHSAVIERDGAGFAEKDGWNLFASADEWSSPVEAKVGPDGQVWVADWYNFIVQHNPTPTPERGGFEGENGDGNAHVNPLRDKSHGRIWRVVYKGNPAGEIESVDKNSGDELLTALQSDNQFWRMTAQRLLVERGKEDVVPELLSIIKSNKNKSGLHALWILDGLEIIDRDNVKEAVVAALQNSDPAVRRAAIQILDKNDLLKMDQLDAELANESDPGVQSAIMLALSKQDANGSVGKSLYKVSQRDAVAKDPYLSQAVYVAAGKHQAGFISAFLEDHPNYGENDDEPANLEVTDLDDSSWKEMKLPQFIEQAGVEIDGEVWFRTKLELTAEEAGRGITLLLGAIDDSDETWVNGTRVGATEGDWRKEREYKVSSSLLQAGANTIAIRLEDERGGGGFRADKENFVYQSGDEKKALPETWKYKVTKITRTSGRNLFGESSLAEVLVKSYWDNFDPDAVAATMTGDARKIELGVIKNEMKYDTKEITVKAGEMIEIVFKNDDFMQHNLIIGQAGTLEVIGAAADKLAADPKGSEQNYVPQIPQVLHNTRLVNPNETVTLTFKAPDKPGDYPFVCTFPGHWRIMNGVMKVVAGDAI</sequence>
<dbReference type="InterPro" id="IPR011042">
    <property type="entry name" value="6-blade_b-propeller_TolB-like"/>
</dbReference>
<dbReference type="Pfam" id="PF23500">
    <property type="entry name" value="DUF7133"/>
    <property type="match status" value="1"/>
</dbReference>
<feature type="domain" description="ThuA-like" evidence="6">
    <location>
        <begin position="40"/>
        <end position="234"/>
    </location>
</feature>
<evidence type="ECO:0000259" key="6">
    <source>
        <dbReference type="Pfam" id="PF06283"/>
    </source>
</evidence>
<dbReference type="InterPro" id="IPR011989">
    <property type="entry name" value="ARM-like"/>
</dbReference>
<protein>
    <submittedName>
        <fullName evidence="8">Dehydrogenase</fullName>
    </submittedName>
</protein>
<dbReference type="SUPFAM" id="SSF50952">
    <property type="entry name" value="Soluble quinoprotein glucose dehydrogenase"/>
    <property type="match status" value="1"/>
</dbReference>
<evidence type="ECO:0000313" key="9">
    <source>
        <dbReference type="Proteomes" id="UP000223913"/>
    </source>
</evidence>
<accession>A0A2D0MZZ5</accession>
<dbReference type="PANTHER" id="PTHR33546">
    <property type="entry name" value="LARGE, MULTIFUNCTIONAL SECRETED PROTEIN-RELATED"/>
    <property type="match status" value="1"/>
</dbReference>
<organism evidence="8 9">
    <name type="scientific">Flavilitoribacter nigricans (strain ATCC 23147 / DSM 23189 / NBRC 102662 / NCIMB 1420 / SS-2)</name>
    <name type="common">Lewinella nigricans</name>
    <dbReference type="NCBI Taxonomy" id="1122177"/>
    <lineage>
        <taxon>Bacteria</taxon>
        <taxon>Pseudomonadati</taxon>
        <taxon>Bacteroidota</taxon>
        <taxon>Saprospiria</taxon>
        <taxon>Saprospirales</taxon>
        <taxon>Lewinellaceae</taxon>
        <taxon>Flavilitoribacter</taxon>
    </lineage>
</organism>
<evidence type="ECO:0000256" key="2">
    <source>
        <dbReference type="ARBA" id="ARBA00022723"/>
    </source>
</evidence>
<dbReference type="Gene3D" id="2.60.40.420">
    <property type="entry name" value="Cupredoxins - blue copper proteins"/>
    <property type="match status" value="1"/>
</dbReference>
<feature type="domain" description="DUF7133" evidence="7">
    <location>
        <begin position="279"/>
        <end position="662"/>
    </location>
</feature>
<dbReference type="NCBIfam" id="TIGR02604">
    <property type="entry name" value="Piru_Ver_Nterm"/>
    <property type="match status" value="1"/>
</dbReference>
<dbReference type="InterPro" id="IPR008972">
    <property type="entry name" value="Cupredoxin"/>
</dbReference>
<dbReference type="SUPFAM" id="SSF49503">
    <property type="entry name" value="Cupredoxins"/>
    <property type="match status" value="1"/>
</dbReference>
<name>A0A2D0MZZ5_FLAN2</name>